<feature type="transmembrane region" description="Helical" evidence="2">
    <location>
        <begin position="207"/>
        <end position="229"/>
    </location>
</feature>
<reference evidence="3" key="1">
    <citation type="submission" date="2020-10" db="EMBL/GenBank/DDBJ databases">
        <authorList>
            <person name="Roach M.J.R."/>
        </authorList>
    </citation>
    <scope>NUCLEOTIDE SEQUENCE</scope>
    <source>
        <strain evidence="3">CBS 1945</strain>
    </source>
</reference>
<organism evidence="3 4">
    <name type="scientific">Eeniella nana</name>
    <name type="common">Yeast</name>
    <name type="synonym">Brettanomyces nanus</name>
    <dbReference type="NCBI Taxonomy" id="13502"/>
    <lineage>
        <taxon>Eukaryota</taxon>
        <taxon>Fungi</taxon>
        <taxon>Dikarya</taxon>
        <taxon>Ascomycota</taxon>
        <taxon>Saccharomycotina</taxon>
        <taxon>Pichiomycetes</taxon>
        <taxon>Pichiales</taxon>
        <taxon>Pichiaceae</taxon>
        <taxon>Brettanomyces</taxon>
    </lineage>
</organism>
<dbReference type="Proteomes" id="UP000662931">
    <property type="component" value="Chromosome 4"/>
</dbReference>
<dbReference type="PANTHER" id="PTHR28019">
    <property type="entry name" value="CELL MEMBRANE PROTEIN YLR413W-RELATED"/>
    <property type="match status" value="1"/>
</dbReference>
<evidence type="ECO:0000256" key="1">
    <source>
        <dbReference type="SAM" id="MobiDB-lite"/>
    </source>
</evidence>
<dbReference type="OrthoDB" id="4062523at2759"/>
<evidence type="ECO:0000313" key="4">
    <source>
        <dbReference type="Proteomes" id="UP000662931"/>
    </source>
</evidence>
<sequence>MKLKALWFKLESPFLNLTPRARLLQIGRFCSSLFVVISIYLLVSVPRSGNHYYMGRLDCSHVDVSNGIFASLQSSLNHPHNSNGDDTFTTTSEISILAQYIGKEVSTAAQFINTNILGWCSGTYSSVEMYNPATSTFELVSEDSANMRCSPLSANYVFDYRGQLSDIGLNIVLSYAYSSNDYSPEAKYVPDKQYRADLKERRQKNQAVIYMLLIAMAVHILIFVLGIIYYGRRGVKKNDKSLPALPKHIFGVAAIVAFLLMFVAFLIDVSVLEEIKKEIKGDLGDFGLSFHLNPAWISVFCIAMLLSFISIFVWGGPIWCAAAPINALDDDNVEEMLVHSYSPDAELCRSSDSEESILNPFADTVSEDYMDMSKNSPMEMTTLTDTDSLSSEDSSTRRVLCGQQTQSDLLLNSKRYRRPTLPPI</sequence>
<feature type="transmembrane region" description="Helical" evidence="2">
    <location>
        <begin position="293"/>
        <end position="315"/>
    </location>
</feature>
<protein>
    <submittedName>
        <fullName evidence="3">Uncharacterized protein</fullName>
    </submittedName>
</protein>
<dbReference type="RefSeq" id="XP_038779641.1">
    <property type="nucleotide sequence ID" value="XM_038923713.1"/>
</dbReference>
<keyword evidence="2" id="KW-0812">Transmembrane</keyword>
<feature type="region of interest" description="Disordered" evidence="1">
    <location>
        <begin position="375"/>
        <end position="398"/>
    </location>
</feature>
<dbReference type="GO" id="GO:0005886">
    <property type="term" value="C:plasma membrane"/>
    <property type="evidence" value="ECO:0007669"/>
    <property type="project" value="InterPro"/>
</dbReference>
<evidence type="ECO:0000313" key="3">
    <source>
        <dbReference type="EMBL" id="QPG76076.1"/>
    </source>
</evidence>
<keyword evidence="4" id="KW-1185">Reference proteome</keyword>
<dbReference type="GO" id="GO:0051285">
    <property type="term" value="C:cell cortex of cell tip"/>
    <property type="evidence" value="ECO:0007669"/>
    <property type="project" value="TreeGrafter"/>
</dbReference>
<keyword evidence="2" id="KW-0472">Membrane</keyword>
<dbReference type="KEGG" id="bnn:FOA43_003462"/>
<dbReference type="AlphaFoldDB" id="A0A875S441"/>
<dbReference type="EMBL" id="CP064815">
    <property type="protein sequence ID" value="QPG76076.1"/>
    <property type="molecule type" value="Genomic_DNA"/>
</dbReference>
<feature type="transmembrane region" description="Helical" evidence="2">
    <location>
        <begin position="23"/>
        <end position="43"/>
    </location>
</feature>
<dbReference type="InterPro" id="IPR009571">
    <property type="entry name" value="SUR7/Rim9-like_fungi"/>
</dbReference>
<dbReference type="Pfam" id="PF06687">
    <property type="entry name" value="SUR7"/>
    <property type="match status" value="1"/>
</dbReference>
<proteinExistence type="predicted"/>
<dbReference type="PANTHER" id="PTHR28019:SF6">
    <property type="entry name" value="PROTEIN ECM7"/>
    <property type="match status" value="1"/>
</dbReference>
<feature type="compositionally biased region" description="Low complexity" evidence="1">
    <location>
        <begin position="378"/>
        <end position="393"/>
    </location>
</feature>
<dbReference type="GO" id="GO:0031505">
    <property type="term" value="P:fungal-type cell wall organization"/>
    <property type="evidence" value="ECO:0007669"/>
    <property type="project" value="TreeGrafter"/>
</dbReference>
<dbReference type="InterPro" id="IPR052413">
    <property type="entry name" value="SUR7_domain"/>
</dbReference>
<name>A0A875S441_EENNA</name>
<gene>
    <name evidence="3" type="ORF">FOA43_003462</name>
</gene>
<dbReference type="GeneID" id="62196862"/>
<feature type="transmembrane region" description="Helical" evidence="2">
    <location>
        <begin position="249"/>
        <end position="272"/>
    </location>
</feature>
<keyword evidence="2" id="KW-1133">Transmembrane helix</keyword>
<evidence type="ECO:0000256" key="2">
    <source>
        <dbReference type="SAM" id="Phobius"/>
    </source>
</evidence>
<accession>A0A875S441</accession>